<keyword evidence="1 3" id="KW-0378">Hydrolase</keyword>
<dbReference type="InterPro" id="IPR005674">
    <property type="entry name" value="CocE/Ser_esterase"/>
</dbReference>
<sequence>MRWFLMLLWLAGCAAEPLLTLHVKIPMRDGIRLCTNVFRPAPTGRYPVVIQRTPYRKVSELTPGLQAFLRRGYAVITQDVRGRYDSDGEFNQYNQEMNDGDDTISWVARQSWSDGRVGMFGGSYVGLSQWRTALSGNPALKAITPAVAGGDEYTDRYYSRGGAFKLGHRLRWIAENYKPAETPVVDFQRMVTYLPLRRADRLVSGRILEFFQTVLNHPSYDDYWRRLSTVEHMDQLHVPAFIEAGWYDNYAQSDIEMWSGLRALGRPARIIVGPWGHNLSPVMPEAQFGDIANQPLRRMEIEWFDAYVKQTAPAPVAAVRYFLMGANEWKESESWPPKPYVWTSLYLSSKKGANSLNGDGKLLPKQQKKGASDFYTYDPRVAVPTVGGALCCNNKVLPWGPLDQRRVEGRHDVLVYSSEPLKKAMEVSGPIRVVLHVVSSAEDTDFTAKFVDVAPDGRATILCDGILRLRYRQGIEKAVKYVPGAVERIEIDAGVTSNLFKVGHRIRVDVSSSNFPKYDRNLNSGGSQADEKNMRTARQEIRHGQEWDSHVLLPVVQ</sequence>
<dbReference type="Gene3D" id="1.10.3020.10">
    <property type="entry name" value="alpha-amino acid ester hydrolase ( Helical cap domain)"/>
    <property type="match status" value="1"/>
</dbReference>
<reference evidence="3 4" key="1">
    <citation type="submission" date="2020-10" db="EMBL/GenBank/DDBJ databases">
        <title>Complete genome sequence of Paludibaculum fermentans P105T, a facultatively anaerobic acidobacterium capable of dissimilatory Fe(III) reduction.</title>
        <authorList>
            <person name="Dedysh S.N."/>
            <person name="Beletsky A.V."/>
            <person name="Kulichevskaya I.S."/>
            <person name="Mardanov A.V."/>
            <person name="Ravin N.V."/>
        </authorList>
    </citation>
    <scope>NUCLEOTIDE SEQUENCE [LARGE SCALE GENOMIC DNA]</scope>
    <source>
        <strain evidence="3 4">P105</strain>
    </source>
</reference>
<dbReference type="Proteomes" id="UP000593892">
    <property type="component" value="Chromosome"/>
</dbReference>
<evidence type="ECO:0000259" key="2">
    <source>
        <dbReference type="SMART" id="SM00939"/>
    </source>
</evidence>
<keyword evidence="4" id="KW-1185">Reference proteome</keyword>
<dbReference type="SMART" id="SM00939">
    <property type="entry name" value="PepX_C"/>
    <property type="match status" value="1"/>
</dbReference>
<dbReference type="InterPro" id="IPR013736">
    <property type="entry name" value="Xaa-Pro_dipept_C"/>
</dbReference>
<evidence type="ECO:0000313" key="4">
    <source>
        <dbReference type="Proteomes" id="UP000593892"/>
    </source>
</evidence>
<dbReference type="NCBIfam" id="TIGR00976">
    <property type="entry name" value="CocE_NonD"/>
    <property type="match status" value="1"/>
</dbReference>
<dbReference type="Pfam" id="PF02129">
    <property type="entry name" value="Peptidase_S15"/>
    <property type="match status" value="1"/>
</dbReference>
<dbReference type="InterPro" id="IPR008979">
    <property type="entry name" value="Galactose-bd-like_sf"/>
</dbReference>
<dbReference type="InterPro" id="IPR000383">
    <property type="entry name" value="Xaa-Pro-like_dom"/>
</dbReference>
<protein>
    <submittedName>
        <fullName evidence="3">CocE/NonD family hydrolase</fullName>
    </submittedName>
</protein>
<dbReference type="SUPFAM" id="SSF49785">
    <property type="entry name" value="Galactose-binding domain-like"/>
    <property type="match status" value="1"/>
</dbReference>
<dbReference type="EMBL" id="CP063849">
    <property type="protein sequence ID" value="QOY86845.1"/>
    <property type="molecule type" value="Genomic_DNA"/>
</dbReference>
<evidence type="ECO:0000313" key="3">
    <source>
        <dbReference type="EMBL" id="QOY86845.1"/>
    </source>
</evidence>
<dbReference type="PANTHER" id="PTHR43056:SF10">
    <property type="entry name" value="COCE_NOND FAMILY, PUTATIVE (AFU_ORTHOLOGUE AFUA_7G00600)-RELATED"/>
    <property type="match status" value="1"/>
</dbReference>
<dbReference type="Gene3D" id="2.60.120.260">
    <property type="entry name" value="Galactose-binding domain-like"/>
    <property type="match status" value="1"/>
</dbReference>
<organism evidence="3 4">
    <name type="scientific">Paludibaculum fermentans</name>
    <dbReference type="NCBI Taxonomy" id="1473598"/>
    <lineage>
        <taxon>Bacteria</taxon>
        <taxon>Pseudomonadati</taxon>
        <taxon>Acidobacteriota</taxon>
        <taxon>Terriglobia</taxon>
        <taxon>Bryobacterales</taxon>
        <taxon>Bryobacteraceae</taxon>
        <taxon>Paludibaculum</taxon>
    </lineage>
</organism>
<dbReference type="RefSeq" id="WP_194448514.1">
    <property type="nucleotide sequence ID" value="NZ_CP063849.1"/>
</dbReference>
<feature type="domain" description="Xaa-Pro dipeptidyl-peptidase C-terminal" evidence="2">
    <location>
        <begin position="301"/>
        <end position="552"/>
    </location>
</feature>
<dbReference type="GO" id="GO:0008239">
    <property type="term" value="F:dipeptidyl-peptidase activity"/>
    <property type="evidence" value="ECO:0007669"/>
    <property type="project" value="InterPro"/>
</dbReference>
<gene>
    <name evidence="3" type="ORF">IRI77_29300</name>
</gene>
<dbReference type="Pfam" id="PF08530">
    <property type="entry name" value="PepX_C"/>
    <property type="match status" value="1"/>
</dbReference>
<dbReference type="InterPro" id="IPR050585">
    <property type="entry name" value="Xaa-Pro_dipeptidyl-ppase/CocE"/>
</dbReference>
<name>A0A7S7SKB1_PALFE</name>
<dbReference type="SUPFAM" id="SSF53474">
    <property type="entry name" value="alpha/beta-Hydrolases"/>
    <property type="match status" value="1"/>
</dbReference>
<proteinExistence type="predicted"/>
<dbReference type="InterPro" id="IPR029058">
    <property type="entry name" value="AB_hydrolase_fold"/>
</dbReference>
<evidence type="ECO:0000256" key="1">
    <source>
        <dbReference type="ARBA" id="ARBA00022801"/>
    </source>
</evidence>
<accession>A0A7S7SKB1</accession>
<dbReference type="KEGG" id="pfer:IRI77_29300"/>
<dbReference type="AlphaFoldDB" id="A0A7S7SKB1"/>
<dbReference type="PANTHER" id="PTHR43056">
    <property type="entry name" value="PEPTIDASE S9 PROLYL OLIGOPEPTIDASE"/>
    <property type="match status" value="1"/>
</dbReference>
<dbReference type="Gene3D" id="3.40.50.1820">
    <property type="entry name" value="alpha/beta hydrolase"/>
    <property type="match status" value="1"/>
</dbReference>